<evidence type="ECO:0000259" key="5">
    <source>
        <dbReference type="SMART" id="SM00727"/>
    </source>
</evidence>
<feature type="domain" description="STI1" evidence="5">
    <location>
        <begin position="15"/>
        <end position="54"/>
    </location>
</feature>
<accession>A0A915JQ06</accession>
<dbReference type="Gene3D" id="1.10.260.100">
    <property type="match status" value="1"/>
</dbReference>
<evidence type="ECO:0000256" key="1">
    <source>
        <dbReference type="ARBA" id="ARBA00004496"/>
    </source>
</evidence>
<dbReference type="FunFam" id="1.10.260.100:FF:000002">
    <property type="entry name" value="Stress-induced-phosphoprotein 1 (Hsp70/Hsp90-organizing)"/>
    <property type="match status" value="1"/>
</dbReference>
<reference evidence="7" key="1">
    <citation type="submission" date="2022-11" db="UniProtKB">
        <authorList>
            <consortium name="WormBaseParasite"/>
        </authorList>
    </citation>
    <scope>IDENTIFICATION</scope>
</reference>
<sequence length="66" mass="7601">MTEKPEEKRKKALEDPEVRQILADPAMQCILEQMSQDPKAAREHLKNPEIMLKIKKLMEAGVVGMR</sequence>
<keyword evidence="3" id="KW-0677">Repeat</keyword>
<comment type="subcellular location">
    <subcellularLocation>
        <location evidence="1">Cytoplasm</location>
    </subcellularLocation>
</comment>
<dbReference type="Proteomes" id="UP000887565">
    <property type="component" value="Unplaced"/>
</dbReference>
<proteinExistence type="predicted"/>
<dbReference type="AlphaFoldDB" id="A0A915JQ06"/>
<organism evidence="6 7">
    <name type="scientific">Romanomermis culicivorax</name>
    <name type="common">Nematode worm</name>
    <dbReference type="NCBI Taxonomy" id="13658"/>
    <lineage>
        <taxon>Eukaryota</taxon>
        <taxon>Metazoa</taxon>
        <taxon>Ecdysozoa</taxon>
        <taxon>Nematoda</taxon>
        <taxon>Enoplea</taxon>
        <taxon>Dorylaimia</taxon>
        <taxon>Mermithida</taxon>
        <taxon>Mermithoidea</taxon>
        <taxon>Mermithidae</taxon>
        <taxon>Romanomermis</taxon>
    </lineage>
</organism>
<keyword evidence="4" id="KW-0802">TPR repeat</keyword>
<evidence type="ECO:0000313" key="6">
    <source>
        <dbReference type="Proteomes" id="UP000887565"/>
    </source>
</evidence>
<name>A0A915JQ06_ROMCU</name>
<dbReference type="SMART" id="SM00727">
    <property type="entry name" value="STI1"/>
    <property type="match status" value="1"/>
</dbReference>
<evidence type="ECO:0000256" key="4">
    <source>
        <dbReference type="ARBA" id="ARBA00022803"/>
    </source>
</evidence>
<dbReference type="InterPro" id="IPR006636">
    <property type="entry name" value="STI1_HS-bd"/>
</dbReference>
<keyword evidence="2" id="KW-0963">Cytoplasm</keyword>
<dbReference type="InterPro" id="IPR041243">
    <property type="entry name" value="STI1/HOP_DP"/>
</dbReference>
<protein>
    <submittedName>
        <fullName evidence="7">STI1 domain-containing protein</fullName>
    </submittedName>
</protein>
<dbReference type="WBParaSite" id="nRc.2.0.1.t28183-RA">
    <property type="protein sequence ID" value="nRc.2.0.1.t28183-RA"/>
    <property type="gene ID" value="nRc.2.0.1.g28183"/>
</dbReference>
<evidence type="ECO:0000256" key="2">
    <source>
        <dbReference type="ARBA" id="ARBA00022490"/>
    </source>
</evidence>
<dbReference type="GO" id="GO:0005737">
    <property type="term" value="C:cytoplasm"/>
    <property type="evidence" value="ECO:0007669"/>
    <property type="project" value="UniProtKB-SubCell"/>
</dbReference>
<dbReference type="Pfam" id="PF17830">
    <property type="entry name" value="STI1-HOP_DP"/>
    <property type="match status" value="1"/>
</dbReference>
<keyword evidence="6" id="KW-1185">Reference proteome</keyword>
<evidence type="ECO:0000256" key="3">
    <source>
        <dbReference type="ARBA" id="ARBA00022737"/>
    </source>
</evidence>
<evidence type="ECO:0000313" key="7">
    <source>
        <dbReference type="WBParaSite" id="nRc.2.0.1.t28183-RA"/>
    </source>
</evidence>